<reference evidence="1" key="2">
    <citation type="journal article" date="2015" name="Data Brief">
        <title>Shoot transcriptome of the giant reed, Arundo donax.</title>
        <authorList>
            <person name="Barrero R.A."/>
            <person name="Guerrero F.D."/>
            <person name="Moolhuijzen P."/>
            <person name="Goolsby J.A."/>
            <person name="Tidwell J."/>
            <person name="Bellgard S.E."/>
            <person name="Bellgard M.I."/>
        </authorList>
    </citation>
    <scope>NUCLEOTIDE SEQUENCE</scope>
    <source>
        <tissue evidence="1">Shoot tissue taken approximately 20 cm above the soil surface</tissue>
    </source>
</reference>
<dbReference type="EMBL" id="GBRH01181898">
    <property type="protein sequence ID" value="JAE15998.1"/>
    <property type="molecule type" value="Transcribed_RNA"/>
</dbReference>
<reference evidence="1" key="1">
    <citation type="submission" date="2014-09" db="EMBL/GenBank/DDBJ databases">
        <authorList>
            <person name="Magalhaes I.L.F."/>
            <person name="Oliveira U."/>
            <person name="Santos F.R."/>
            <person name="Vidigal T.H.D.A."/>
            <person name="Brescovit A.D."/>
            <person name="Santos A.J."/>
        </authorList>
    </citation>
    <scope>NUCLEOTIDE SEQUENCE</scope>
    <source>
        <tissue evidence="1">Shoot tissue taken approximately 20 cm above the soil surface</tissue>
    </source>
</reference>
<sequence length="52" mass="5679">MLLIHLYTPLTVQDDDDDDDTSGGGVCSWSICTPNRFIISQPSMANSESFGK</sequence>
<accession>A0A0A9G5R8</accession>
<name>A0A0A9G5R8_ARUDO</name>
<evidence type="ECO:0000313" key="1">
    <source>
        <dbReference type="EMBL" id="JAE15998.1"/>
    </source>
</evidence>
<dbReference type="AlphaFoldDB" id="A0A0A9G5R8"/>
<protein>
    <submittedName>
        <fullName evidence="1">Uncharacterized protein</fullName>
    </submittedName>
</protein>
<proteinExistence type="predicted"/>
<organism evidence="1">
    <name type="scientific">Arundo donax</name>
    <name type="common">Giant reed</name>
    <name type="synonym">Donax arundinaceus</name>
    <dbReference type="NCBI Taxonomy" id="35708"/>
    <lineage>
        <taxon>Eukaryota</taxon>
        <taxon>Viridiplantae</taxon>
        <taxon>Streptophyta</taxon>
        <taxon>Embryophyta</taxon>
        <taxon>Tracheophyta</taxon>
        <taxon>Spermatophyta</taxon>
        <taxon>Magnoliopsida</taxon>
        <taxon>Liliopsida</taxon>
        <taxon>Poales</taxon>
        <taxon>Poaceae</taxon>
        <taxon>PACMAD clade</taxon>
        <taxon>Arundinoideae</taxon>
        <taxon>Arundineae</taxon>
        <taxon>Arundo</taxon>
    </lineage>
</organism>